<proteinExistence type="predicted"/>
<comment type="caution">
    <text evidence="2">The sequence shown here is derived from an EMBL/GenBank/DDBJ whole genome shotgun (WGS) entry which is preliminary data.</text>
</comment>
<evidence type="ECO:0000256" key="1">
    <source>
        <dbReference type="SAM" id="Phobius"/>
    </source>
</evidence>
<gene>
    <name evidence="2" type="ORF">A3G49_04090</name>
</gene>
<evidence type="ECO:0000313" key="3">
    <source>
        <dbReference type="Proteomes" id="UP000177171"/>
    </source>
</evidence>
<accession>A0A1G2LTG6</accession>
<evidence type="ECO:0000313" key="2">
    <source>
        <dbReference type="EMBL" id="OHA14843.1"/>
    </source>
</evidence>
<feature type="transmembrane region" description="Helical" evidence="1">
    <location>
        <begin position="6"/>
        <end position="22"/>
    </location>
</feature>
<keyword evidence="1" id="KW-1133">Transmembrane helix</keyword>
<dbReference type="AlphaFoldDB" id="A0A1G2LTG6"/>
<keyword evidence="1" id="KW-0812">Transmembrane</keyword>
<reference evidence="2 3" key="1">
    <citation type="journal article" date="2016" name="Nat. Commun.">
        <title>Thousands of microbial genomes shed light on interconnected biogeochemical processes in an aquifer system.</title>
        <authorList>
            <person name="Anantharaman K."/>
            <person name="Brown C.T."/>
            <person name="Hug L.A."/>
            <person name="Sharon I."/>
            <person name="Castelle C.J."/>
            <person name="Probst A.J."/>
            <person name="Thomas B.C."/>
            <person name="Singh A."/>
            <person name="Wilkins M.J."/>
            <person name="Karaoz U."/>
            <person name="Brodie E.L."/>
            <person name="Williams K.H."/>
            <person name="Hubbard S.S."/>
            <person name="Banfield J.F."/>
        </authorList>
    </citation>
    <scope>NUCLEOTIDE SEQUENCE [LARGE SCALE GENOMIC DNA]</scope>
</reference>
<organism evidence="2 3">
    <name type="scientific">Candidatus Sungbacteria bacterium RIFCSPLOWO2_12_FULL_41_11</name>
    <dbReference type="NCBI Taxonomy" id="1802286"/>
    <lineage>
        <taxon>Bacteria</taxon>
        <taxon>Candidatus Sungiibacteriota</taxon>
    </lineage>
</organism>
<name>A0A1G2LTG6_9BACT</name>
<keyword evidence="1" id="KW-0472">Membrane</keyword>
<dbReference type="EMBL" id="MHQY01000001">
    <property type="protein sequence ID" value="OHA14843.1"/>
    <property type="molecule type" value="Genomic_DNA"/>
</dbReference>
<dbReference type="Proteomes" id="UP000177171">
    <property type="component" value="Unassembled WGS sequence"/>
</dbReference>
<sequence length="128" mass="14456">MPRSLFIILTNIFIYAIIRLAVKWRIFKRRGLKPPKGRLAKETSMRGRISIHARPAYDGGVAIKFDGRTVASGMNVVEAFITLGGLLKKRGPSVVEMEMAHVSTSLSDRFRSGYRARGTAPRRKRNKR</sequence>
<protein>
    <submittedName>
        <fullName evidence="2">Uncharacterized protein</fullName>
    </submittedName>
</protein>